<gene>
    <name evidence="1" type="ORF">EIB73_06645</name>
</gene>
<organism evidence="1 2">
    <name type="scientific">Kaistella carnis</name>
    <dbReference type="NCBI Taxonomy" id="1241979"/>
    <lineage>
        <taxon>Bacteria</taxon>
        <taxon>Pseudomonadati</taxon>
        <taxon>Bacteroidota</taxon>
        <taxon>Flavobacteriia</taxon>
        <taxon>Flavobacteriales</taxon>
        <taxon>Weeksellaceae</taxon>
        <taxon>Chryseobacterium group</taxon>
        <taxon>Kaistella</taxon>
    </lineage>
</organism>
<accession>A0A3G8XW12</accession>
<dbReference type="EMBL" id="CP034159">
    <property type="protein sequence ID" value="AZI32881.1"/>
    <property type="molecule type" value="Genomic_DNA"/>
</dbReference>
<proteinExistence type="predicted"/>
<dbReference type="Proteomes" id="UP000270185">
    <property type="component" value="Chromosome"/>
</dbReference>
<evidence type="ECO:0000313" key="1">
    <source>
        <dbReference type="EMBL" id="AZI32881.1"/>
    </source>
</evidence>
<evidence type="ECO:0000313" key="2">
    <source>
        <dbReference type="Proteomes" id="UP000270185"/>
    </source>
</evidence>
<dbReference type="KEGG" id="ccas:EIB73_06645"/>
<dbReference type="RefSeq" id="WP_125023780.1">
    <property type="nucleotide sequence ID" value="NZ_CP034159.1"/>
</dbReference>
<sequence>MKLPDDIETNILLRNNSPMDDFLGLSPTEIHHLLYDTFGDKSPIQFHEGIDGKTLDQIPIFRIVEDYLKIIQRDKQIKLTPLGALPKKVMVELYDKRYLLEEHIENGITKLWREEDSISIRSARLTVELAGLVKKISGKLTLTKTATKLLETNNRLQIFKQFFKAFTDKFLWSFNDGYPEQPIGQLGWAFSIIMLDKYGDQPQTVDFYADKYLKAFPKFITFFQPDYSTPERQFFRCYGVRTFDRFLLWFGFVTVDKQKIFLDLDTDKFKRTDLVQNIIKIDDQ</sequence>
<keyword evidence="2" id="KW-1185">Reference proteome</keyword>
<dbReference type="OrthoDB" id="9816539at2"/>
<protein>
    <submittedName>
        <fullName evidence="1">Uncharacterized protein</fullName>
    </submittedName>
</protein>
<name>A0A3G8XW12_9FLAO</name>
<reference evidence="2" key="1">
    <citation type="submission" date="2018-11" db="EMBL/GenBank/DDBJ databases">
        <title>Proposal to divide the Flavobacteriaceae and reorganize its genera based on Amino Acid Identity values calculated from whole genome sequences.</title>
        <authorList>
            <person name="Nicholson A.C."/>
            <person name="Gulvik C.A."/>
            <person name="Whitney A.M."/>
            <person name="Humrighouse B.W."/>
            <person name="Bell M."/>
            <person name="Holmes B."/>
            <person name="Steigerwalt A.G."/>
            <person name="Villarma A."/>
            <person name="Sheth M."/>
            <person name="Batra D."/>
            <person name="Pryor J."/>
            <person name="Bernardet J.-F."/>
            <person name="Hugo C."/>
            <person name="Kampfer P."/>
            <person name="Newman J.D."/>
            <person name="McQuiston J.R."/>
        </authorList>
    </citation>
    <scope>NUCLEOTIDE SEQUENCE [LARGE SCALE GENOMIC DNA]</scope>
    <source>
        <strain evidence="2">G0081</strain>
    </source>
</reference>
<dbReference type="AlphaFoldDB" id="A0A3G8XW12"/>